<dbReference type="SMART" id="SM00949">
    <property type="entry name" value="PAZ"/>
    <property type="match status" value="1"/>
</dbReference>
<dbReference type="PROSITE" id="PS50821">
    <property type="entry name" value="PAZ"/>
    <property type="match status" value="1"/>
</dbReference>
<keyword evidence="4" id="KW-0396">Initiation factor</keyword>
<dbReference type="AlphaFoldDB" id="A0A9P5SLG5"/>
<dbReference type="GO" id="GO:0003743">
    <property type="term" value="F:translation initiation factor activity"/>
    <property type="evidence" value="ECO:0007669"/>
    <property type="project" value="UniProtKB-KW"/>
</dbReference>
<evidence type="ECO:0000313" key="5">
    <source>
        <dbReference type="Proteomes" id="UP000696485"/>
    </source>
</evidence>
<dbReference type="Gene3D" id="3.30.420.10">
    <property type="entry name" value="Ribonuclease H-like superfamily/Ribonuclease H"/>
    <property type="match status" value="1"/>
</dbReference>
<dbReference type="PANTHER" id="PTHR22891">
    <property type="entry name" value="EUKARYOTIC TRANSLATION INITIATION FACTOR 2C"/>
    <property type="match status" value="1"/>
</dbReference>
<dbReference type="InterPro" id="IPR032473">
    <property type="entry name" value="Argonaute_Mid_dom"/>
</dbReference>
<dbReference type="Pfam" id="PF08699">
    <property type="entry name" value="ArgoL1"/>
    <property type="match status" value="1"/>
</dbReference>
<dbReference type="SMART" id="SM01163">
    <property type="entry name" value="DUF1785"/>
    <property type="match status" value="1"/>
</dbReference>
<comment type="caution">
    <text evidence="4">The sequence shown here is derived from an EMBL/GenBank/DDBJ whole genome shotgun (WGS) entry which is preliminary data.</text>
</comment>
<feature type="domain" description="PAZ" evidence="2">
    <location>
        <begin position="217"/>
        <end position="339"/>
    </location>
</feature>
<dbReference type="GO" id="GO:0003723">
    <property type="term" value="F:RNA binding"/>
    <property type="evidence" value="ECO:0007669"/>
    <property type="project" value="InterPro"/>
</dbReference>
<feature type="domain" description="Piwi" evidence="3">
    <location>
        <begin position="514"/>
        <end position="783"/>
    </location>
</feature>
<protein>
    <submittedName>
        <fullName evidence="4">Eukaryotic translation initiation factor 2C</fullName>
    </submittedName>
</protein>
<comment type="similarity">
    <text evidence="1">Belongs to the argonaute family.</text>
</comment>
<dbReference type="Pfam" id="PF02170">
    <property type="entry name" value="PAZ"/>
    <property type="match status" value="1"/>
</dbReference>
<dbReference type="EMBL" id="JAAAUY010000232">
    <property type="protein sequence ID" value="KAF9332917.1"/>
    <property type="molecule type" value="Genomic_DNA"/>
</dbReference>
<dbReference type="Pfam" id="PF16488">
    <property type="entry name" value="ArgoL2"/>
    <property type="match status" value="1"/>
</dbReference>
<evidence type="ECO:0000313" key="4">
    <source>
        <dbReference type="EMBL" id="KAF9332917.1"/>
    </source>
</evidence>
<dbReference type="PROSITE" id="PS50822">
    <property type="entry name" value="PIWI"/>
    <property type="match status" value="1"/>
</dbReference>
<dbReference type="CDD" id="cd02846">
    <property type="entry name" value="PAZ_argonaute_like"/>
    <property type="match status" value="1"/>
</dbReference>
<dbReference type="Proteomes" id="UP000696485">
    <property type="component" value="Unassembled WGS sequence"/>
</dbReference>
<proteinExistence type="inferred from homology"/>
<keyword evidence="4" id="KW-0648">Protein biosynthesis</keyword>
<dbReference type="InterPro" id="IPR014811">
    <property type="entry name" value="ArgoL1"/>
</dbReference>
<dbReference type="InterPro" id="IPR032472">
    <property type="entry name" value="ArgoL2"/>
</dbReference>
<dbReference type="Pfam" id="PF02171">
    <property type="entry name" value="Piwi"/>
    <property type="match status" value="1"/>
</dbReference>
<dbReference type="Pfam" id="PF16487">
    <property type="entry name" value="ArgoMid"/>
    <property type="match status" value="1"/>
</dbReference>
<gene>
    <name evidence="4" type="primary">EIF2C4_2</name>
    <name evidence="4" type="ORF">BG006_004210</name>
</gene>
<evidence type="ECO:0000259" key="3">
    <source>
        <dbReference type="PROSITE" id="PS50822"/>
    </source>
</evidence>
<dbReference type="Pfam" id="PF16486">
    <property type="entry name" value="ArgoN"/>
    <property type="match status" value="1"/>
</dbReference>
<keyword evidence="5" id="KW-1185">Reference proteome</keyword>
<dbReference type="Gene3D" id="3.40.50.2300">
    <property type="match status" value="1"/>
</dbReference>
<dbReference type="InterPro" id="IPR036085">
    <property type="entry name" value="PAZ_dom_sf"/>
</dbReference>
<dbReference type="SUPFAM" id="SSF53098">
    <property type="entry name" value="Ribonuclease H-like"/>
    <property type="match status" value="1"/>
</dbReference>
<reference evidence="4" key="1">
    <citation type="journal article" date="2020" name="Fungal Divers.">
        <title>Resolving the Mortierellaceae phylogeny through synthesis of multi-gene phylogenetics and phylogenomics.</title>
        <authorList>
            <person name="Vandepol N."/>
            <person name="Liber J."/>
            <person name="Desiro A."/>
            <person name="Na H."/>
            <person name="Kennedy M."/>
            <person name="Barry K."/>
            <person name="Grigoriev I.V."/>
            <person name="Miller A.N."/>
            <person name="O'Donnell K."/>
            <person name="Stajich J.E."/>
            <person name="Bonito G."/>
        </authorList>
    </citation>
    <scope>NUCLEOTIDE SEQUENCE</scope>
    <source>
        <strain evidence="4">NVP1</strain>
    </source>
</reference>
<name>A0A9P5SLG5_9FUNG</name>
<dbReference type="SUPFAM" id="SSF101690">
    <property type="entry name" value="PAZ domain"/>
    <property type="match status" value="1"/>
</dbReference>
<dbReference type="Gene3D" id="2.170.260.10">
    <property type="entry name" value="paz domain"/>
    <property type="match status" value="1"/>
</dbReference>
<accession>A0A9P5SLG5</accession>
<evidence type="ECO:0000259" key="2">
    <source>
        <dbReference type="PROSITE" id="PS50821"/>
    </source>
</evidence>
<dbReference type="SMART" id="SM00950">
    <property type="entry name" value="Piwi"/>
    <property type="match status" value="1"/>
</dbReference>
<dbReference type="InterPro" id="IPR045246">
    <property type="entry name" value="Piwi_ago-like"/>
</dbReference>
<dbReference type="InterPro" id="IPR012337">
    <property type="entry name" value="RNaseH-like_sf"/>
</dbReference>
<organism evidence="4 5">
    <name type="scientific">Podila minutissima</name>
    <dbReference type="NCBI Taxonomy" id="64525"/>
    <lineage>
        <taxon>Eukaryota</taxon>
        <taxon>Fungi</taxon>
        <taxon>Fungi incertae sedis</taxon>
        <taxon>Mucoromycota</taxon>
        <taxon>Mortierellomycotina</taxon>
        <taxon>Mortierellomycetes</taxon>
        <taxon>Mortierellales</taxon>
        <taxon>Mortierellaceae</taxon>
        <taxon>Podila</taxon>
    </lineage>
</organism>
<dbReference type="InterPro" id="IPR003165">
    <property type="entry name" value="Piwi"/>
</dbReference>
<evidence type="ECO:0000256" key="1">
    <source>
        <dbReference type="RuleBase" id="RU361178"/>
    </source>
</evidence>
<dbReference type="InterPro" id="IPR032474">
    <property type="entry name" value="Argonaute_N"/>
</dbReference>
<dbReference type="InterPro" id="IPR036397">
    <property type="entry name" value="RNaseH_sf"/>
</dbReference>
<dbReference type="InterPro" id="IPR003100">
    <property type="entry name" value="PAZ_dom"/>
</dbReference>
<dbReference type="CDD" id="cd04657">
    <property type="entry name" value="Piwi_ago-like"/>
    <property type="match status" value="1"/>
</dbReference>
<sequence length="834" mass="92808">MTSLQLSDYVKRPQVGKLGKLVNIRSNFFEVTKLPNVIIHHYDVTISSDMPPPVNRKTFEQMMSSYGASDLNNAHPVFDGRKNIFSAKPFPFESRTLDVSLCVDGVPKPNRPIPVFKVKIKKVATINLDELHRFLEGKAAMSNNCLTAIMSLDILIRHKPAMLYTSVGRSFFTSDGSQPLAGPLEVWRGYYQSARPSVGRMMINVDVSATAFFQGIPLIEFVMKILGLRSSDDFRRTSPPLNWVKVERILKQVRVTTTHREKSDRSFKIMGLTKNSAKTETFKCPKTTVSLHGPPEEEEIDLVTYFKKVYNRTLSFPMLPCVKVSKTIILPMEVCKVVPGQRCQKKLDEVQTADMIKFTSQNPSARANTIKNGLKILNYEDNEILRDIGMKISSEMAVIKARVLPAPVVSYHPSSREANFTPRDGQWNLRDKKLTQAATLGSWGIVVFGTERDCPKVVLEGFIRDLIVACQEIGLNVVNKRPHMTYANPHGDIEGTLKLLYLHSGNQVKSQPQLLICVLPNTGVPLYAEIKRVTDTIIGISSQCLQVKHVRAPKKQYCANVGLKINVKLGGTNNHLGANVIPYVTDKPTIIIGADVSHPAPTDTHRPSIAAAVGSTGPKAARYAATIRVQTARSETVADLSGMLVELLKGYYQSCGQKPERILVYRDGVSEGQFANVLKTEVASLRAGCRRLDINYKPDITFVVVQKRHHARFFPMSAAAADRSGNCHPGTCVDTAIVHPFEFDFYIQSHAGLLGTSRPTHYQVLQDDHKFTADELQSLTYNFDPFGLGVAARARFHAKDEHFSDTMSTETADTIEHSAYAAVKGDLGKVMWFM</sequence>